<name>B4S7R1_PROA2</name>
<keyword evidence="2" id="KW-1185">Reference proteome</keyword>
<organism evidence="1 2">
    <name type="scientific">Prosthecochloris aestuarii (strain DSM 271 / SK 413)</name>
    <dbReference type="NCBI Taxonomy" id="290512"/>
    <lineage>
        <taxon>Bacteria</taxon>
        <taxon>Pseudomonadati</taxon>
        <taxon>Chlorobiota</taxon>
        <taxon>Chlorobiia</taxon>
        <taxon>Chlorobiales</taxon>
        <taxon>Chlorobiaceae</taxon>
        <taxon>Prosthecochloris</taxon>
    </lineage>
</organism>
<evidence type="ECO:0000313" key="1">
    <source>
        <dbReference type="EMBL" id="ACF46098.1"/>
    </source>
</evidence>
<evidence type="ECO:0000313" key="2">
    <source>
        <dbReference type="Proteomes" id="UP000002725"/>
    </source>
</evidence>
<dbReference type="STRING" id="290512.Paes_1061"/>
<dbReference type="HOGENOM" id="CLU_1775763_0_0_10"/>
<reference evidence="1" key="1">
    <citation type="submission" date="2008-06" db="EMBL/GenBank/DDBJ databases">
        <title>Complete sequence of chromosome of Prosthecochloris aestuarii DSM 271.</title>
        <authorList>
            <consortium name="US DOE Joint Genome Institute"/>
            <person name="Lucas S."/>
            <person name="Copeland A."/>
            <person name="Lapidus A."/>
            <person name="Glavina del Rio T."/>
            <person name="Dalin E."/>
            <person name="Tice H."/>
            <person name="Bruce D."/>
            <person name="Goodwin L."/>
            <person name="Pitluck S."/>
            <person name="Schmutz J."/>
            <person name="Larimer F."/>
            <person name="Land M."/>
            <person name="Hauser L."/>
            <person name="Kyrpides N."/>
            <person name="Anderson I."/>
            <person name="Liu Z."/>
            <person name="Li T."/>
            <person name="Zhao F."/>
            <person name="Overmann J."/>
            <person name="Bryant D.A."/>
            <person name="Richardson P."/>
        </authorList>
    </citation>
    <scope>NUCLEOTIDE SEQUENCE [LARGE SCALE GENOMIC DNA]</scope>
    <source>
        <strain evidence="1">DSM 271</strain>
    </source>
</reference>
<sequence>MQKSSFMRTKLKDALSGSIIAIVIVVIQYGPGWWASGEEKGYSGKADNLQRNTIGKITHTGDGDVSVRQTNVIDRGHAVNEKIIETQDWVEAESNPVFRRFVRSRYRKDIDALNQVEKATFWQDMRKYLDEEKEAEKNMIKSRASV</sequence>
<proteinExistence type="predicted"/>
<dbReference type="AlphaFoldDB" id="B4S7R1"/>
<dbReference type="EMBL" id="CP001108">
    <property type="protein sequence ID" value="ACF46098.1"/>
    <property type="molecule type" value="Genomic_DNA"/>
</dbReference>
<dbReference type="KEGG" id="paa:Paes_1061"/>
<dbReference type="Proteomes" id="UP000002725">
    <property type="component" value="Chromosome"/>
</dbReference>
<gene>
    <name evidence="1" type="ordered locus">Paes_1061</name>
</gene>
<accession>B4S7R1</accession>
<protein>
    <submittedName>
        <fullName evidence="1">Uncharacterized protein</fullName>
    </submittedName>
</protein>